<feature type="transmembrane region" description="Helical" evidence="1">
    <location>
        <begin position="62"/>
        <end position="81"/>
    </location>
</feature>
<evidence type="ECO:0000256" key="1">
    <source>
        <dbReference type="SAM" id="Phobius"/>
    </source>
</evidence>
<keyword evidence="1" id="KW-1133">Transmembrane helix</keyword>
<gene>
    <name evidence="2" type="ORF">HDF16_005922</name>
</gene>
<evidence type="ECO:0000313" key="3">
    <source>
        <dbReference type="Proteomes" id="UP000540989"/>
    </source>
</evidence>
<keyword evidence="1" id="KW-0472">Membrane</keyword>
<dbReference type="EMBL" id="JACHIP010000031">
    <property type="protein sequence ID" value="MBB5061186.1"/>
    <property type="molecule type" value="Genomic_DNA"/>
</dbReference>
<keyword evidence="3" id="KW-1185">Reference proteome</keyword>
<name>A0A7W8E6Z9_9BACT</name>
<comment type="caution">
    <text evidence="2">The sequence shown here is derived from an EMBL/GenBank/DDBJ whole genome shotgun (WGS) entry which is preliminary data.</text>
</comment>
<protein>
    <submittedName>
        <fullName evidence="2">Uncharacterized protein</fullName>
    </submittedName>
</protein>
<proteinExistence type="predicted"/>
<accession>A0A7W8E6Z9</accession>
<dbReference type="AlphaFoldDB" id="A0A7W8E6Z9"/>
<organism evidence="2 3">
    <name type="scientific">Granulicella aggregans</name>
    <dbReference type="NCBI Taxonomy" id="474949"/>
    <lineage>
        <taxon>Bacteria</taxon>
        <taxon>Pseudomonadati</taxon>
        <taxon>Acidobacteriota</taxon>
        <taxon>Terriglobia</taxon>
        <taxon>Terriglobales</taxon>
        <taxon>Acidobacteriaceae</taxon>
        <taxon>Granulicella</taxon>
    </lineage>
</organism>
<sequence length="120" mass="13882">MGSIMIYEVENVGAHKYRCQWQAFRSHRNRIAAIMVAEFLGFIPFGALVASTERHFFSTDKMFFPAMLLWGALYLFTVSRLRNFPCPRCSRNFFGGFFATPETVFARKCANCGLRRFAEE</sequence>
<dbReference type="Proteomes" id="UP000540989">
    <property type="component" value="Unassembled WGS sequence"/>
</dbReference>
<keyword evidence="1" id="KW-0812">Transmembrane</keyword>
<feature type="transmembrane region" description="Helical" evidence="1">
    <location>
        <begin position="31"/>
        <end position="50"/>
    </location>
</feature>
<reference evidence="2 3" key="1">
    <citation type="submission" date="2020-08" db="EMBL/GenBank/DDBJ databases">
        <title>Genomic Encyclopedia of Type Strains, Phase IV (KMG-V): Genome sequencing to study the core and pangenomes of soil and plant-associated prokaryotes.</title>
        <authorList>
            <person name="Whitman W."/>
        </authorList>
    </citation>
    <scope>NUCLEOTIDE SEQUENCE [LARGE SCALE GENOMIC DNA]</scope>
    <source>
        <strain evidence="2 3">M8UP14</strain>
    </source>
</reference>
<evidence type="ECO:0000313" key="2">
    <source>
        <dbReference type="EMBL" id="MBB5061186.1"/>
    </source>
</evidence>